<evidence type="ECO:0000256" key="4">
    <source>
        <dbReference type="PROSITE-ProRule" id="PRU00169"/>
    </source>
</evidence>
<dbReference type="PROSITE" id="PS50110">
    <property type="entry name" value="RESPONSE_REGULATORY"/>
    <property type="match status" value="1"/>
</dbReference>
<dbReference type="AlphaFoldDB" id="A0A942TID4"/>
<reference evidence="7 8" key="1">
    <citation type="submission" date="2021-05" db="EMBL/GenBank/DDBJ databases">
        <title>Novel Bacillus species.</title>
        <authorList>
            <person name="Liu G."/>
        </authorList>
    </citation>
    <scope>NUCLEOTIDE SEQUENCE [LARGE SCALE GENOMIC DNA]</scope>
    <source>
        <strain evidence="8">FJAT-49780</strain>
    </source>
</reference>
<evidence type="ECO:0000313" key="7">
    <source>
        <dbReference type="EMBL" id="MBS4196899.1"/>
    </source>
</evidence>
<dbReference type="Gene3D" id="3.40.50.2300">
    <property type="match status" value="1"/>
</dbReference>
<feature type="domain" description="Response regulatory" evidence="6">
    <location>
        <begin position="2"/>
        <end position="117"/>
    </location>
</feature>
<gene>
    <name evidence="7" type="ORF">KHA97_17765</name>
</gene>
<evidence type="ECO:0000256" key="2">
    <source>
        <dbReference type="ARBA" id="ARBA00023125"/>
    </source>
</evidence>
<dbReference type="Proteomes" id="UP000681414">
    <property type="component" value="Unassembled WGS sequence"/>
</dbReference>
<dbReference type="PROSITE" id="PS01124">
    <property type="entry name" value="HTH_ARAC_FAMILY_2"/>
    <property type="match status" value="1"/>
</dbReference>
<evidence type="ECO:0000259" key="5">
    <source>
        <dbReference type="PROSITE" id="PS01124"/>
    </source>
</evidence>
<dbReference type="GO" id="GO:0000160">
    <property type="term" value="P:phosphorelay signal transduction system"/>
    <property type="evidence" value="ECO:0007669"/>
    <property type="project" value="InterPro"/>
</dbReference>
<dbReference type="SMART" id="SM00342">
    <property type="entry name" value="HTH_ARAC"/>
    <property type="match status" value="1"/>
</dbReference>
<dbReference type="PANTHER" id="PTHR43280">
    <property type="entry name" value="ARAC-FAMILY TRANSCRIPTIONAL REGULATOR"/>
    <property type="match status" value="1"/>
</dbReference>
<protein>
    <submittedName>
        <fullName evidence="7">Helix-turn-helix domain-containing protein</fullName>
    </submittedName>
</protein>
<comment type="caution">
    <text evidence="4">Lacks conserved residue(s) required for the propagation of feature annotation.</text>
</comment>
<evidence type="ECO:0000256" key="3">
    <source>
        <dbReference type="ARBA" id="ARBA00023163"/>
    </source>
</evidence>
<organism evidence="7 8">
    <name type="scientific">Lederbergia citri</name>
    <dbReference type="NCBI Taxonomy" id="2833580"/>
    <lineage>
        <taxon>Bacteria</taxon>
        <taxon>Bacillati</taxon>
        <taxon>Bacillota</taxon>
        <taxon>Bacilli</taxon>
        <taxon>Bacillales</taxon>
        <taxon>Bacillaceae</taxon>
        <taxon>Lederbergia</taxon>
    </lineage>
</organism>
<dbReference type="Pfam" id="PF12833">
    <property type="entry name" value="HTH_18"/>
    <property type="match status" value="1"/>
</dbReference>
<evidence type="ECO:0000259" key="6">
    <source>
        <dbReference type="PROSITE" id="PS50110"/>
    </source>
</evidence>
<keyword evidence="1" id="KW-0805">Transcription regulation</keyword>
<comment type="caution">
    <text evidence="7">The sequence shown here is derived from an EMBL/GenBank/DDBJ whole genome shotgun (WGS) entry which is preliminary data.</text>
</comment>
<keyword evidence="3" id="KW-0804">Transcription</keyword>
<dbReference type="InterPro" id="IPR001789">
    <property type="entry name" value="Sig_transdc_resp-reg_receiver"/>
</dbReference>
<proteinExistence type="predicted"/>
<sequence>MKILIVDDEELISISLKNMLQQYSIKLIDEVKNGDNIIEKIKKIQPSLAFINIDMLDLNWLKVLENGRMVSPFTQWIFLSRFFDFNSARKAIELKASSLLLKPVSPEDLNNSIKKAINDYKQLLTNINREFDYSLVSYFCGLSYPKDIICDKIYLNSVIVIDSHLAGNEKKERIIAFCSSLERIIEGMQTSDTRFSFFSLSDNALALVTAWDLKANQHAENTISMFMQIVEKLILFNSVDNFYLTMISALPSKLEDMKRLFREMGELASLRVVAGIRRKWCLSELRDLKQIEELYQISTSLINLSKYSNQKSTLNYIKALDEIEILLSKVDFKEISDHLTNYLNSVFPYKLYNDNTPENLLSYLKTSGEKLLSLNHKEEDRSQWIVDEVINHVNKNFMKDIGIGQLARELHVTPNYLSTLFHRKTGITFTKYLTKIRISKAKELLTDPHIKVQQVAKNVGYYSTRHFTRVFTELTGCYPSEYHKKSNHINIG</sequence>
<evidence type="ECO:0000313" key="8">
    <source>
        <dbReference type="Proteomes" id="UP000681414"/>
    </source>
</evidence>
<dbReference type="InterPro" id="IPR018060">
    <property type="entry name" value="HTH_AraC"/>
</dbReference>
<dbReference type="InterPro" id="IPR011006">
    <property type="entry name" value="CheY-like_superfamily"/>
</dbReference>
<keyword evidence="8" id="KW-1185">Reference proteome</keyword>
<dbReference type="EMBL" id="JAGYPG010000003">
    <property type="protein sequence ID" value="MBS4196899.1"/>
    <property type="molecule type" value="Genomic_DNA"/>
</dbReference>
<dbReference type="GO" id="GO:0003700">
    <property type="term" value="F:DNA-binding transcription factor activity"/>
    <property type="evidence" value="ECO:0007669"/>
    <property type="project" value="InterPro"/>
</dbReference>
<accession>A0A942TID4</accession>
<dbReference type="Pfam" id="PF00072">
    <property type="entry name" value="Response_reg"/>
    <property type="match status" value="1"/>
</dbReference>
<evidence type="ECO:0000256" key="1">
    <source>
        <dbReference type="ARBA" id="ARBA00023015"/>
    </source>
</evidence>
<dbReference type="RefSeq" id="WP_213126106.1">
    <property type="nucleotide sequence ID" value="NZ_JAGYPG010000003.1"/>
</dbReference>
<dbReference type="PANTHER" id="PTHR43280:SF28">
    <property type="entry name" value="HTH-TYPE TRANSCRIPTIONAL ACTIVATOR RHAS"/>
    <property type="match status" value="1"/>
</dbReference>
<dbReference type="SUPFAM" id="SSF52172">
    <property type="entry name" value="CheY-like"/>
    <property type="match status" value="1"/>
</dbReference>
<dbReference type="SMART" id="SM00448">
    <property type="entry name" value="REC"/>
    <property type="match status" value="1"/>
</dbReference>
<feature type="domain" description="HTH araC/xylS-type" evidence="5">
    <location>
        <begin position="387"/>
        <end position="485"/>
    </location>
</feature>
<keyword evidence="2" id="KW-0238">DNA-binding</keyword>
<dbReference type="InterPro" id="IPR009057">
    <property type="entry name" value="Homeodomain-like_sf"/>
</dbReference>
<dbReference type="Gene3D" id="1.10.10.60">
    <property type="entry name" value="Homeodomain-like"/>
    <property type="match status" value="2"/>
</dbReference>
<dbReference type="GO" id="GO:0043565">
    <property type="term" value="F:sequence-specific DNA binding"/>
    <property type="evidence" value="ECO:0007669"/>
    <property type="project" value="InterPro"/>
</dbReference>
<name>A0A942TID4_9BACI</name>
<dbReference type="SUPFAM" id="SSF46689">
    <property type="entry name" value="Homeodomain-like"/>
    <property type="match status" value="2"/>
</dbReference>